<reference evidence="2 3" key="1">
    <citation type="submission" date="2016-07" db="EMBL/GenBank/DDBJ databases">
        <title>Draft genome of the white-rot fungus Obba rivulosa 3A-2.</title>
        <authorList>
            <consortium name="DOE Joint Genome Institute"/>
            <person name="Miettinen O."/>
            <person name="Riley R."/>
            <person name="Acob R."/>
            <person name="Barry K."/>
            <person name="Cullen D."/>
            <person name="De Vries R."/>
            <person name="Hainaut M."/>
            <person name="Hatakka A."/>
            <person name="Henrissat B."/>
            <person name="Hilden K."/>
            <person name="Kuo R."/>
            <person name="Labutti K."/>
            <person name="Lipzen A."/>
            <person name="Makela M.R."/>
            <person name="Sandor L."/>
            <person name="Spatafora J.W."/>
            <person name="Grigoriev I.V."/>
            <person name="Hibbett D.S."/>
        </authorList>
    </citation>
    <scope>NUCLEOTIDE SEQUENCE [LARGE SCALE GENOMIC DNA]</scope>
    <source>
        <strain evidence="2 3">3A-2</strain>
    </source>
</reference>
<dbReference type="EMBL" id="KV722337">
    <property type="protein sequence ID" value="OCH95195.1"/>
    <property type="molecule type" value="Genomic_DNA"/>
</dbReference>
<accession>A0A8E2J5T0</accession>
<sequence length="124" mass="13095">MPAFDPVRDAVLNSPVSRIHLELPLSAAQPSDSRPSTATNQSMPTPTSPDTAHPAISPLTRRATDLSVLLNSDAPGTLDTPLFTPTTPRAALSLSNLLLPTNDPNGDSAESDQLAHLAPLRRRS</sequence>
<name>A0A8E2J5T0_9APHY</name>
<feature type="region of interest" description="Disordered" evidence="1">
    <location>
        <begin position="25"/>
        <end position="60"/>
    </location>
</feature>
<keyword evidence="3" id="KW-1185">Reference proteome</keyword>
<dbReference type="OrthoDB" id="2772903at2759"/>
<dbReference type="AlphaFoldDB" id="A0A8E2J5T0"/>
<feature type="compositionally biased region" description="Polar residues" evidence="1">
    <location>
        <begin position="28"/>
        <end position="50"/>
    </location>
</feature>
<evidence type="ECO:0000313" key="2">
    <source>
        <dbReference type="EMBL" id="OCH95195.1"/>
    </source>
</evidence>
<evidence type="ECO:0000313" key="3">
    <source>
        <dbReference type="Proteomes" id="UP000250043"/>
    </source>
</evidence>
<feature type="region of interest" description="Disordered" evidence="1">
    <location>
        <begin position="97"/>
        <end position="124"/>
    </location>
</feature>
<proteinExistence type="predicted"/>
<evidence type="ECO:0000256" key="1">
    <source>
        <dbReference type="SAM" id="MobiDB-lite"/>
    </source>
</evidence>
<feature type="non-terminal residue" evidence="2">
    <location>
        <position position="124"/>
    </location>
</feature>
<dbReference type="Proteomes" id="UP000250043">
    <property type="component" value="Unassembled WGS sequence"/>
</dbReference>
<gene>
    <name evidence="2" type="ORF">OBBRIDRAFT_706393</name>
</gene>
<protein>
    <submittedName>
        <fullName evidence="2">Uncharacterized protein</fullName>
    </submittedName>
</protein>
<organism evidence="2 3">
    <name type="scientific">Obba rivulosa</name>
    <dbReference type="NCBI Taxonomy" id="1052685"/>
    <lineage>
        <taxon>Eukaryota</taxon>
        <taxon>Fungi</taxon>
        <taxon>Dikarya</taxon>
        <taxon>Basidiomycota</taxon>
        <taxon>Agaricomycotina</taxon>
        <taxon>Agaricomycetes</taxon>
        <taxon>Polyporales</taxon>
        <taxon>Gelatoporiaceae</taxon>
        <taxon>Obba</taxon>
    </lineage>
</organism>